<gene>
    <name evidence="10" type="primary">galE</name>
    <name evidence="10" type="ORF">ACFSDB_03645</name>
</gene>
<keyword evidence="7 8" id="KW-0413">Isomerase</keyword>
<comment type="catalytic activity">
    <reaction evidence="1 8">
        <text>UDP-alpha-D-glucose = UDP-alpha-D-galactose</text>
        <dbReference type="Rhea" id="RHEA:22168"/>
        <dbReference type="ChEBI" id="CHEBI:58885"/>
        <dbReference type="ChEBI" id="CHEBI:66914"/>
        <dbReference type="EC" id="5.1.3.2"/>
    </reaction>
</comment>
<dbReference type="Gene3D" id="3.90.25.10">
    <property type="entry name" value="UDP-galactose 4-epimerase, domain 1"/>
    <property type="match status" value="1"/>
</dbReference>
<sequence length="357" mass="40222">MVILITGGAGYIGSHAAVELLEKGYEVVLYDNISNTKIEAVNRIKEITGKDFPFYKGDILQKKQLEKVFIEHKIDAVMHFAGLKAVGESVDKPLEYYRNNFTGTVNLLESMEKFEVRKFVFSSSATVYGDPEQVPINESAKRLATNPYGRTKLMIEQMLEDLAAANTSWRIATLRYFNPIGAHESGRLGENPLGIPNNLMPFITEVAAGKRAKLQIFGDDYDTADGTGVRDYIHVVDLAKGHLNALEYLDLNEGLETFNLGTGKGYSVLDLIKTFQEVNGIDVSYEIICRRPGDIAICYADSEKAEKMLGWKAEKNLMDMCRDSWRWQSKNPNGYEVAQKDSSERRVRFKLKNKEFA</sequence>
<dbReference type="SUPFAM" id="SSF51735">
    <property type="entry name" value="NAD(P)-binding Rossmann-fold domains"/>
    <property type="match status" value="1"/>
</dbReference>
<dbReference type="RefSeq" id="WP_204890942.1">
    <property type="nucleotide sequence ID" value="NZ_JBHUFW010000004.1"/>
</dbReference>
<name>A0ABW4QEJ8_9BACL</name>
<evidence type="ECO:0000256" key="4">
    <source>
        <dbReference type="ARBA" id="ARBA00013189"/>
    </source>
</evidence>
<dbReference type="Gene3D" id="3.40.50.720">
    <property type="entry name" value="NAD(P)-binding Rossmann-like Domain"/>
    <property type="match status" value="1"/>
</dbReference>
<dbReference type="Proteomes" id="UP001597273">
    <property type="component" value="Unassembled WGS sequence"/>
</dbReference>
<comment type="caution">
    <text evidence="10">The sequence shown here is derived from an EMBL/GenBank/DDBJ whole genome shotgun (WGS) entry which is preliminary data.</text>
</comment>
<evidence type="ECO:0000256" key="7">
    <source>
        <dbReference type="ARBA" id="ARBA00023235"/>
    </source>
</evidence>
<dbReference type="NCBIfam" id="NF007956">
    <property type="entry name" value="PRK10675.1"/>
    <property type="match status" value="1"/>
</dbReference>
<comment type="cofactor">
    <cofactor evidence="2 8">
        <name>NAD(+)</name>
        <dbReference type="ChEBI" id="CHEBI:57540"/>
    </cofactor>
</comment>
<dbReference type="PANTHER" id="PTHR43725">
    <property type="entry name" value="UDP-GLUCOSE 4-EPIMERASE"/>
    <property type="match status" value="1"/>
</dbReference>
<protein>
    <recommendedName>
        <fullName evidence="5 8">UDP-glucose 4-epimerase</fullName>
        <ecNumber evidence="4 8">5.1.3.2</ecNumber>
    </recommendedName>
</protein>
<evidence type="ECO:0000256" key="2">
    <source>
        <dbReference type="ARBA" id="ARBA00001911"/>
    </source>
</evidence>
<dbReference type="GO" id="GO:0003978">
    <property type="term" value="F:UDP-glucose 4-epimerase activity"/>
    <property type="evidence" value="ECO:0007669"/>
    <property type="project" value="UniProtKB-EC"/>
</dbReference>
<dbReference type="InterPro" id="IPR036291">
    <property type="entry name" value="NAD(P)-bd_dom_sf"/>
</dbReference>
<dbReference type="NCBIfam" id="TIGR01179">
    <property type="entry name" value="galE"/>
    <property type="match status" value="1"/>
</dbReference>
<dbReference type="EMBL" id="JBHUFW010000004">
    <property type="protein sequence ID" value="MFD1862005.1"/>
    <property type="molecule type" value="Genomic_DNA"/>
</dbReference>
<dbReference type="PRINTS" id="PR01713">
    <property type="entry name" value="NUCEPIMERASE"/>
</dbReference>
<dbReference type="Pfam" id="PF16363">
    <property type="entry name" value="GDP_Man_Dehyd"/>
    <property type="match status" value="1"/>
</dbReference>
<evidence type="ECO:0000313" key="10">
    <source>
        <dbReference type="EMBL" id="MFD1862005.1"/>
    </source>
</evidence>
<keyword evidence="8" id="KW-0119">Carbohydrate metabolism</keyword>
<evidence type="ECO:0000256" key="6">
    <source>
        <dbReference type="ARBA" id="ARBA00023027"/>
    </source>
</evidence>
<evidence type="ECO:0000259" key="9">
    <source>
        <dbReference type="Pfam" id="PF16363"/>
    </source>
</evidence>
<keyword evidence="11" id="KW-1185">Reference proteome</keyword>
<dbReference type="PANTHER" id="PTHR43725:SF47">
    <property type="entry name" value="UDP-GLUCOSE 4-EPIMERASE"/>
    <property type="match status" value="1"/>
</dbReference>
<comment type="pathway">
    <text evidence="8">Carbohydrate metabolism; galactose metabolism.</text>
</comment>
<dbReference type="InterPro" id="IPR016040">
    <property type="entry name" value="NAD(P)-bd_dom"/>
</dbReference>
<reference evidence="11" key="1">
    <citation type="journal article" date="2019" name="Int. J. Syst. Evol. Microbiol.">
        <title>The Global Catalogue of Microorganisms (GCM) 10K type strain sequencing project: providing services to taxonomists for standard genome sequencing and annotation.</title>
        <authorList>
            <consortium name="The Broad Institute Genomics Platform"/>
            <consortium name="The Broad Institute Genome Sequencing Center for Infectious Disease"/>
            <person name="Wu L."/>
            <person name="Ma J."/>
        </authorList>
    </citation>
    <scope>NUCLEOTIDE SEQUENCE [LARGE SCALE GENOMIC DNA]</scope>
    <source>
        <strain evidence="11">CGMCC 1.15475</strain>
    </source>
</reference>
<dbReference type="InterPro" id="IPR005886">
    <property type="entry name" value="UDP_G4E"/>
</dbReference>
<accession>A0ABW4QEJ8</accession>
<organism evidence="10 11">
    <name type="scientific">Planococcus chinensis</name>
    <dbReference type="NCBI Taxonomy" id="272917"/>
    <lineage>
        <taxon>Bacteria</taxon>
        <taxon>Bacillati</taxon>
        <taxon>Bacillota</taxon>
        <taxon>Bacilli</taxon>
        <taxon>Bacillales</taxon>
        <taxon>Caryophanaceae</taxon>
        <taxon>Planococcus</taxon>
    </lineage>
</organism>
<dbReference type="CDD" id="cd05247">
    <property type="entry name" value="UDP_G4E_1_SDR_e"/>
    <property type="match status" value="1"/>
</dbReference>
<keyword evidence="6 8" id="KW-0520">NAD</keyword>
<feature type="domain" description="NAD(P)-binding" evidence="9">
    <location>
        <begin position="4"/>
        <end position="323"/>
    </location>
</feature>
<evidence type="ECO:0000256" key="1">
    <source>
        <dbReference type="ARBA" id="ARBA00000083"/>
    </source>
</evidence>
<comment type="subunit">
    <text evidence="8">Homodimer.</text>
</comment>
<evidence type="ECO:0000256" key="5">
    <source>
        <dbReference type="ARBA" id="ARBA00018569"/>
    </source>
</evidence>
<evidence type="ECO:0000256" key="8">
    <source>
        <dbReference type="RuleBase" id="RU366046"/>
    </source>
</evidence>
<proteinExistence type="inferred from homology"/>
<evidence type="ECO:0000256" key="3">
    <source>
        <dbReference type="ARBA" id="ARBA00007637"/>
    </source>
</evidence>
<comment type="similarity">
    <text evidence="3 8">Belongs to the NAD(P)-dependent epimerase/dehydratase family.</text>
</comment>
<evidence type="ECO:0000313" key="11">
    <source>
        <dbReference type="Proteomes" id="UP001597273"/>
    </source>
</evidence>
<dbReference type="EC" id="5.1.3.2" evidence="4 8"/>